<protein>
    <recommendedName>
        <fullName evidence="1">TonB C-terminal domain-containing protein</fullName>
    </recommendedName>
</protein>
<evidence type="ECO:0000259" key="1">
    <source>
        <dbReference type="Pfam" id="PF03544"/>
    </source>
</evidence>
<reference evidence="2" key="1">
    <citation type="submission" date="2009-10" db="EMBL/GenBank/DDBJ databases">
        <title>Diversity of trophic interactions inside an arsenic-rich microbial ecosystem.</title>
        <authorList>
            <person name="Bertin P.N."/>
            <person name="Heinrich-Salmeron A."/>
            <person name="Pelletier E."/>
            <person name="Goulhen-Chollet F."/>
            <person name="Arsene-Ploetze F."/>
            <person name="Gallien S."/>
            <person name="Calteau A."/>
            <person name="Vallenet D."/>
            <person name="Casiot C."/>
            <person name="Chane-Woon-Ming B."/>
            <person name="Giloteaux L."/>
            <person name="Barakat M."/>
            <person name="Bonnefoy V."/>
            <person name="Bruneel O."/>
            <person name="Chandler M."/>
            <person name="Cleiss J."/>
            <person name="Duran R."/>
            <person name="Elbaz-Poulichet F."/>
            <person name="Fonknechten N."/>
            <person name="Lauga B."/>
            <person name="Mornico D."/>
            <person name="Ortet P."/>
            <person name="Schaeffer C."/>
            <person name="Siguier P."/>
            <person name="Alexander Thil Smith A."/>
            <person name="Van Dorsselaer A."/>
            <person name="Weissenbach J."/>
            <person name="Medigue C."/>
            <person name="Le Paslier D."/>
        </authorList>
    </citation>
    <scope>NUCLEOTIDE SEQUENCE</scope>
</reference>
<gene>
    <name evidence="2" type="ORF">CARN3_0293</name>
</gene>
<name>E6PWS3_9ZZZZ</name>
<dbReference type="Pfam" id="PF03544">
    <property type="entry name" value="TonB_C"/>
    <property type="match status" value="1"/>
</dbReference>
<evidence type="ECO:0000313" key="2">
    <source>
        <dbReference type="EMBL" id="CBH99381.1"/>
    </source>
</evidence>
<organism evidence="2">
    <name type="scientific">mine drainage metagenome</name>
    <dbReference type="NCBI Taxonomy" id="410659"/>
    <lineage>
        <taxon>unclassified sequences</taxon>
        <taxon>metagenomes</taxon>
        <taxon>ecological metagenomes</taxon>
    </lineage>
</organism>
<dbReference type="InterPro" id="IPR037682">
    <property type="entry name" value="TonB_C"/>
</dbReference>
<dbReference type="SUPFAM" id="SSF74653">
    <property type="entry name" value="TolA/TonB C-terminal domain"/>
    <property type="match status" value="1"/>
</dbReference>
<dbReference type="AlphaFoldDB" id="E6PWS3"/>
<dbReference type="EMBL" id="CABN01000008">
    <property type="protein sequence ID" value="CBH99381.1"/>
    <property type="molecule type" value="Genomic_DNA"/>
</dbReference>
<comment type="caution">
    <text evidence="2">The sequence shown here is derived from an EMBL/GenBank/DDBJ whole genome shotgun (WGS) entry which is preliminary data.</text>
</comment>
<dbReference type="GO" id="GO:0055085">
    <property type="term" value="P:transmembrane transport"/>
    <property type="evidence" value="ECO:0007669"/>
    <property type="project" value="InterPro"/>
</dbReference>
<proteinExistence type="predicted"/>
<feature type="domain" description="TonB C-terminal" evidence="1">
    <location>
        <begin position="238"/>
        <end position="309"/>
    </location>
</feature>
<accession>E6PWS3</accession>
<sequence length="331" mass="35277">MLDNGLKVTGLSGADAPAYHLKADYKLYDVRSGTETESGTLEVWSSGPGVWHRQYTEKKQSVNEWSTSATDQLEQKGAKLNLNALNAQVATPLLDPLSLAAKYKPDLALTGQAGTFDNIVLNCVTVTNAATEAGSLSPDLLFPRYCFDAKDSTLRFATTTTVMTAYSGFKAVGGRQVATKVEVKPYNRLGAELDVTLVEPLGTADQAAVKPSGKTVAFPWAHLASDPPLVLAHMMECEYPMAARDKQELGMAAVPVVISKDGKVKSNGAPSGPPDLAQAAGDCVTNYRFEPFKVNGQPVEVSDTILYNFDGKPYQGLNGTVTIASQAPAKK</sequence>
<dbReference type="Gene3D" id="3.30.1150.10">
    <property type="match status" value="1"/>
</dbReference>